<dbReference type="Proteomes" id="UP000290848">
    <property type="component" value="Unassembled WGS sequence"/>
</dbReference>
<dbReference type="AlphaFoldDB" id="A0A4Q0M8S0"/>
<comment type="caution">
    <text evidence="2">The sequence shown here is derived from an EMBL/GenBank/DDBJ whole genome shotgun (WGS) entry which is preliminary data.</text>
</comment>
<name>A0A4Q0M8S0_9SPHI</name>
<gene>
    <name evidence="2" type="ORF">EKH83_13255</name>
</gene>
<protein>
    <submittedName>
        <fullName evidence="2">Lipopolysaccharide biosynthesis protein</fullName>
    </submittedName>
</protein>
<evidence type="ECO:0000313" key="2">
    <source>
        <dbReference type="EMBL" id="RXF69116.1"/>
    </source>
</evidence>
<keyword evidence="1" id="KW-1133">Transmembrane helix</keyword>
<keyword evidence="1" id="KW-0472">Membrane</keyword>
<dbReference type="PANTHER" id="PTHR32309:SF31">
    <property type="entry name" value="CAPSULAR EXOPOLYSACCHARIDE FAMILY"/>
    <property type="match status" value="1"/>
</dbReference>
<dbReference type="RefSeq" id="WP_128769924.1">
    <property type="nucleotide sequence ID" value="NZ_RXOC01000008.1"/>
</dbReference>
<dbReference type="EMBL" id="RXOC01000008">
    <property type="protein sequence ID" value="RXF69116.1"/>
    <property type="molecule type" value="Genomic_DNA"/>
</dbReference>
<organism evidence="2 3">
    <name type="scientific">Arcticibacter tournemirensis</name>
    <dbReference type="NCBI Taxonomy" id="699437"/>
    <lineage>
        <taxon>Bacteria</taxon>
        <taxon>Pseudomonadati</taxon>
        <taxon>Bacteroidota</taxon>
        <taxon>Sphingobacteriia</taxon>
        <taxon>Sphingobacteriales</taxon>
        <taxon>Sphingobacteriaceae</taxon>
        <taxon>Arcticibacter</taxon>
    </lineage>
</organism>
<sequence>MDTSVNKQDRLAQDEEITLKELILKIREWNRYLLSKWKIIALAGIIGGFLGFLYAYLKKPVYTAECTFVLEEQGSGGGLGQYAGLASMVGIDLGVGGSNGIFQGDNIIELYKSHSMIRKTLLSKCSFKGKQELLIDRYIESNRLKEKWSKKNGLSQLSFNIPQSSFRLQHDSIISVIVNDINNNYLTVSKPNKKLSIISVKVKSQDELFAKEFTGKIVGNVNDFYVQTKTKRSSENLHILQRQADSVRAVLNSSIGGAAAAIDANPNANPAMQVLRVPSQRRQVDVQASSAVYIEVTKNLEIAKISLRKETPLIQVIDEPGLPLEEMRYGKLKCFVLGGIILGFLMVIVILFKRVYKKILE</sequence>
<dbReference type="PANTHER" id="PTHR32309">
    <property type="entry name" value="TYROSINE-PROTEIN KINASE"/>
    <property type="match status" value="1"/>
</dbReference>
<accession>A0A4Q0M8S0</accession>
<evidence type="ECO:0000313" key="3">
    <source>
        <dbReference type="Proteomes" id="UP000290848"/>
    </source>
</evidence>
<feature type="transmembrane region" description="Helical" evidence="1">
    <location>
        <begin position="335"/>
        <end position="352"/>
    </location>
</feature>
<keyword evidence="1" id="KW-0812">Transmembrane</keyword>
<proteinExistence type="predicted"/>
<feature type="transmembrane region" description="Helical" evidence="1">
    <location>
        <begin position="39"/>
        <end position="57"/>
    </location>
</feature>
<dbReference type="InterPro" id="IPR050445">
    <property type="entry name" value="Bact_polysacc_biosynth/exp"/>
</dbReference>
<reference evidence="2 3" key="1">
    <citation type="submission" date="2018-12" db="EMBL/GenBank/DDBJ databases">
        <title>The Draft Genome Sequence of the Soil Bacterium Pedobacter tournemirensis R1.</title>
        <authorList>
            <person name="He J."/>
        </authorList>
    </citation>
    <scope>NUCLEOTIDE SEQUENCE [LARGE SCALE GENOMIC DNA]</scope>
    <source>
        <strain evidence="2 3">R1</strain>
    </source>
</reference>
<evidence type="ECO:0000256" key="1">
    <source>
        <dbReference type="SAM" id="Phobius"/>
    </source>
</evidence>